<protein>
    <submittedName>
        <fullName evidence="4">Xanthine dehydrogenase accessory protein XdhC</fullName>
    </submittedName>
</protein>
<evidence type="ECO:0000259" key="2">
    <source>
        <dbReference type="Pfam" id="PF02625"/>
    </source>
</evidence>
<feature type="compositionally biased region" description="Basic and acidic residues" evidence="1">
    <location>
        <begin position="302"/>
        <end position="316"/>
    </location>
</feature>
<evidence type="ECO:0000313" key="5">
    <source>
        <dbReference type="Proteomes" id="UP001296873"/>
    </source>
</evidence>
<name>A0ABS1DA29_9PROT</name>
<comment type="caution">
    <text evidence="4">The sequence shown here is derived from an EMBL/GenBank/DDBJ whole genome shotgun (WGS) entry which is preliminary data.</text>
</comment>
<organism evidence="4 5">
    <name type="scientific">Rhodovibrio sodomensis</name>
    <dbReference type="NCBI Taxonomy" id="1088"/>
    <lineage>
        <taxon>Bacteria</taxon>
        <taxon>Pseudomonadati</taxon>
        <taxon>Pseudomonadota</taxon>
        <taxon>Alphaproteobacteria</taxon>
        <taxon>Rhodospirillales</taxon>
        <taxon>Rhodovibrionaceae</taxon>
        <taxon>Rhodovibrio</taxon>
    </lineage>
</organism>
<dbReference type="Pfam" id="PF02625">
    <property type="entry name" value="XdhC_CoxI"/>
    <property type="match status" value="1"/>
</dbReference>
<dbReference type="RefSeq" id="WP_200339350.1">
    <property type="nucleotide sequence ID" value="NZ_NRRL01000005.1"/>
</dbReference>
<dbReference type="InterPro" id="IPR014308">
    <property type="entry name" value="Xanthine_DH_XdhC"/>
</dbReference>
<sequence>MTAGIGDETGRAGAGDWRAAMTAGIGDETGRAGAGDWRAALARLDAAAVPHVLVTVLETHGSTPREAGAKMVVAEDTQAGSIGGGQLEYAASETARRLLAEGAATPTTEKLMLGADREQCCGGAVTLLYEPMAQAIGTLALFGAGHVGRALVRTLDGSGVRVLWIDERDDALTPPLPGRATPVHTYAPAAYVAELPAGAQSLVMTHSHARDYKVLAALLARPELPAPGLIGSKTKWARFRKQLLADGLPEPRVAAVTCPIGLPGIPGKRPQEIAVAAAADLLRRFHAAGDSAPAEDSVAEDGAARPEAHRTGEAAK</sequence>
<dbReference type="SUPFAM" id="SSF51735">
    <property type="entry name" value="NAD(P)-binding Rossmann-fold domains"/>
    <property type="match status" value="1"/>
</dbReference>
<evidence type="ECO:0000256" key="1">
    <source>
        <dbReference type="SAM" id="MobiDB-lite"/>
    </source>
</evidence>
<dbReference type="Pfam" id="PF13478">
    <property type="entry name" value="XdhC_C"/>
    <property type="match status" value="1"/>
</dbReference>
<dbReference type="InterPro" id="IPR027051">
    <property type="entry name" value="XdhC_Rossmann_dom"/>
</dbReference>
<feature type="domain" description="XdhC Rossmann" evidence="3">
    <location>
        <begin position="139"/>
        <end position="281"/>
    </location>
</feature>
<dbReference type="Proteomes" id="UP001296873">
    <property type="component" value="Unassembled WGS sequence"/>
</dbReference>
<feature type="region of interest" description="Disordered" evidence="1">
    <location>
        <begin position="290"/>
        <end position="316"/>
    </location>
</feature>
<dbReference type="InterPro" id="IPR003777">
    <property type="entry name" value="XdhC_CoxI"/>
</dbReference>
<evidence type="ECO:0000259" key="3">
    <source>
        <dbReference type="Pfam" id="PF13478"/>
    </source>
</evidence>
<dbReference type="PANTHER" id="PTHR30388:SF6">
    <property type="entry name" value="XANTHINE DEHYDROGENASE SUBUNIT A-RELATED"/>
    <property type="match status" value="1"/>
</dbReference>
<accession>A0ABS1DA29</accession>
<dbReference type="InterPro" id="IPR052698">
    <property type="entry name" value="MoCofactor_Util/Proc"/>
</dbReference>
<proteinExistence type="predicted"/>
<dbReference type="PANTHER" id="PTHR30388">
    <property type="entry name" value="ALDEHYDE OXIDOREDUCTASE MOLYBDENUM COFACTOR ASSEMBLY PROTEIN"/>
    <property type="match status" value="1"/>
</dbReference>
<dbReference type="Gene3D" id="3.40.50.720">
    <property type="entry name" value="NAD(P)-binding Rossmann-like Domain"/>
    <property type="match status" value="1"/>
</dbReference>
<gene>
    <name evidence="4" type="primary">xdhC</name>
    <name evidence="4" type="ORF">CKO28_04425</name>
</gene>
<feature type="domain" description="XdhC- CoxI" evidence="2">
    <location>
        <begin position="46"/>
        <end position="104"/>
    </location>
</feature>
<dbReference type="InterPro" id="IPR036291">
    <property type="entry name" value="NAD(P)-bd_dom_sf"/>
</dbReference>
<reference evidence="4 5" key="1">
    <citation type="journal article" date="2020" name="Microorganisms">
        <title>Osmotic Adaptation and Compatible Solute Biosynthesis of Phototrophic Bacteria as Revealed from Genome Analyses.</title>
        <authorList>
            <person name="Imhoff J.F."/>
            <person name="Rahn T."/>
            <person name="Kunzel S."/>
            <person name="Keller A."/>
            <person name="Neulinger S.C."/>
        </authorList>
    </citation>
    <scope>NUCLEOTIDE SEQUENCE [LARGE SCALE GENOMIC DNA]</scope>
    <source>
        <strain evidence="4 5">DSM 9895</strain>
    </source>
</reference>
<evidence type="ECO:0000313" key="4">
    <source>
        <dbReference type="EMBL" id="MBK1667288.1"/>
    </source>
</evidence>
<dbReference type="NCBIfam" id="TIGR02964">
    <property type="entry name" value="xanthine_xdhC"/>
    <property type="match status" value="1"/>
</dbReference>
<keyword evidence="5" id="KW-1185">Reference proteome</keyword>
<dbReference type="EMBL" id="NRRL01000005">
    <property type="protein sequence ID" value="MBK1667288.1"/>
    <property type="molecule type" value="Genomic_DNA"/>
</dbReference>